<feature type="transmembrane region" description="Helical" evidence="1">
    <location>
        <begin position="98"/>
        <end position="118"/>
    </location>
</feature>
<feature type="transmembrane region" description="Helical" evidence="1">
    <location>
        <begin position="73"/>
        <end position="92"/>
    </location>
</feature>
<keyword evidence="4" id="KW-1185">Reference proteome</keyword>
<comment type="caution">
    <text evidence="3">The sequence shown here is derived from an EMBL/GenBank/DDBJ whole genome shotgun (WGS) entry which is preliminary data.</text>
</comment>
<feature type="transmembrane region" description="Helical" evidence="1">
    <location>
        <begin position="280"/>
        <end position="299"/>
    </location>
</feature>
<sequence>MYRGRLQRDLSLWVDKGLIQSPQAKAIMADYDSRPASFSLGRVLSVLAALLVAAAILLLVASNWELIPRAVRVSFIVALIWAFYLAGAAFTARGQTSVAAAMLLLGTLSFGGGMSLVAQMYHISGDELTLMAVWFGIACIAAALFHSGSQVVVAGFLAWAYFCVFLEENDLKWTGWSPWAPPVMAAIVLALIYYTGAGRARHLVYLLLIGWLTWIYSLHQDLTTAVLFAAGGLVAFMAVSLPMSPLTRMIRNAGAAPAFYTFLFTSIGLFLIHFEVLSEQRLTVLGIATLAIAVAAITLCGRDNGAVRYSAYLVFAAEMLYLASETIGSIIGTSGFFLISGLLVAVVAWIVIRLERRFSHNEKQETRP</sequence>
<feature type="domain" description="DUF2157" evidence="2">
    <location>
        <begin position="12"/>
        <end position="148"/>
    </location>
</feature>
<feature type="transmembrane region" description="Helical" evidence="1">
    <location>
        <begin position="225"/>
        <end position="243"/>
    </location>
</feature>
<gene>
    <name evidence="3" type="ORF">CPY51_20650</name>
</gene>
<dbReference type="AlphaFoldDB" id="A0A2W4CJG5"/>
<dbReference type="OrthoDB" id="7353197at2"/>
<feature type="transmembrane region" description="Helical" evidence="1">
    <location>
        <begin position="179"/>
        <end position="196"/>
    </location>
</feature>
<feature type="transmembrane region" description="Helical" evidence="1">
    <location>
        <begin position="330"/>
        <end position="352"/>
    </location>
</feature>
<dbReference type="RefSeq" id="WP_111162125.1">
    <property type="nucleotide sequence ID" value="NZ_PCDP01000040.1"/>
</dbReference>
<dbReference type="EMBL" id="PCDP01000040">
    <property type="protein sequence ID" value="PZM11188.1"/>
    <property type="molecule type" value="Genomic_DNA"/>
</dbReference>
<reference evidence="3 4" key="1">
    <citation type="journal article" date="2018" name="Sci. Rep.">
        <title>Rhizobium tumorigenes sp. nov., a novel plant tumorigenic bacterium isolated from cane gall tumors on thornless blackberry.</title>
        <authorList>
            <person name="Kuzmanovi N."/>
            <person name="Smalla K."/>
            <person name="Gronow S."/>
            <person name="PuBawska J."/>
        </authorList>
    </citation>
    <scope>NUCLEOTIDE SEQUENCE [LARGE SCALE GENOMIC DNA]</scope>
    <source>
        <strain evidence="3 4">CCBAU 85046</strain>
    </source>
</reference>
<feature type="transmembrane region" description="Helical" evidence="1">
    <location>
        <begin position="255"/>
        <end position="274"/>
    </location>
</feature>
<dbReference type="Pfam" id="PF09925">
    <property type="entry name" value="DUF2157"/>
    <property type="match status" value="1"/>
</dbReference>
<keyword evidence="1" id="KW-0472">Membrane</keyword>
<evidence type="ECO:0000259" key="2">
    <source>
        <dbReference type="Pfam" id="PF09925"/>
    </source>
</evidence>
<dbReference type="InterPro" id="IPR018677">
    <property type="entry name" value="DUF2157"/>
</dbReference>
<feature type="transmembrane region" description="Helical" evidence="1">
    <location>
        <begin position="203"/>
        <end position="219"/>
    </location>
</feature>
<feature type="transmembrane region" description="Helical" evidence="1">
    <location>
        <begin position="130"/>
        <end position="159"/>
    </location>
</feature>
<keyword evidence="1" id="KW-0812">Transmembrane</keyword>
<evidence type="ECO:0000313" key="3">
    <source>
        <dbReference type="EMBL" id="PZM11188.1"/>
    </source>
</evidence>
<name>A0A2W4CJG5_9HYPH</name>
<evidence type="ECO:0000313" key="4">
    <source>
        <dbReference type="Proteomes" id="UP000248925"/>
    </source>
</evidence>
<feature type="transmembrane region" description="Helical" evidence="1">
    <location>
        <begin position="40"/>
        <end position="61"/>
    </location>
</feature>
<protein>
    <recommendedName>
        <fullName evidence="2">DUF2157 domain-containing protein</fullName>
    </recommendedName>
</protein>
<keyword evidence="1" id="KW-1133">Transmembrane helix</keyword>
<organism evidence="3 4">
    <name type="scientific">Rhizobium tubonense</name>
    <dbReference type="NCBI Taxonomy" id="484088"/>
    <lineage>
        <taxon>Bacteria</taxon>
        <taxon>Pseudomonadati</taxon>
        <taxon>Pseudomonadota</taxon>
        <taxon>Alphaproteobacteria</taxon>
        <taxon>Hyphomicrobiales</taxon>
        <taxon>Rhizobiaceae</taxon>
        <taxon>Rhizobium/Agrobacterium group</taxon>
        <taxon>Rhizobium</taxon>
    </lineage>
</organism>
<dbReference type="Proteomes" id="UP000248925">
    <property type="component" value="Unassembled WGS sequence"/>
</dbReference>
<evidence type="ECO:0000256" key="1">
    <source>
        <dbReference type="SAM" id="Phobius"/>
    </source>
</evidence>
<accession>A0A2W4CJG5</accession>
<proteinExistence type="predicted"/>